<dbReference type="Proteomes" id="UP001148313">
    <property type="component" value="Unassembled WGS sequence"/>
</dbReference>
<dbReference type="InterPro" id="IPR013786">
    <property type="entry name" value="AcylCoA_DH/ox_N"/>
</dbReference>
<dbReference type="InterPro" id="IPR037069">
    <property type="entry name" value="AcylCoA_DH/ox_N_sf"/>
</dbReference>
<evidence type="ECO:0000256" key="3">
    <source>
        <dbReference type="ARBA" id="ARBA00022630"/>
    </source>
</evidence>
<evidence type="ECO:0000259" key="7">
    <source>
        <dbReference type="Pfam" id="PF00441"/>
    </source>
</evidence>
<dbReference type="PANTHER" id="PTHR42803:SF1">
    <property type="entry name" value="BROAD-SPECIFICITY LINEAR ACYL-COA DEHYDROGENASE FADE5"/>
    <property type="match status" value="1"/>
</dbReference>
<keyword evidence="12" id="KW-1185">Reference proteome</keyword>
<protein>
    <submittedName>
        <fullName evidence="11">Acyl-CoA dehydrogenase</fullName>
    </submittedName>
</protein>
<evidence type="ECO:0000313" key="12">
    <source>
        <dbReference type="Proteomes" id="UP001148313"/>
    </source>
</evidence>
<reference evidence="11" key="1">
    <citation type="submission" date="2022-11" db="EMBL/GenBank/DDBJ databases">
        <title>Hoeflea poritis sp. nov., isolated from scleractinian coral Porites lutea.</title>
        <authorList>
            <person name="Zhang G."/>
            <person name="Wei Q."/>
            <person name="Cai L."/>
        </authorList>
    </citation>
    <scope>NUCLEOTIDE SEQUENCE</scope>
    <source>
        <strain evidence="11">E7-10</strain>
    </source>
</reference>
<dbReference type="InterPro" id="IPR009100">
    <property type="entry name" value="AcylCoA_DH/oxidase_NM_dom_sf"/>
</dbReference>
<feature type="domain" description="Acyl-CoA dehydrogenase/oxidase C-terminal" evidence="7">
    <location>
        <begin position="286"/>
        <end position="455"/>
    </location>
</feature>
<dbReference type="SUPFAM" id="SSF47203">
    <property type="entry name" value="Acyl-CoA dehydrogenase C-terminal domain-like"/>
    <property type="match status" value="1"/>
</dbReference>
<keyword evidence="5 6" id="KW-0560">Oxidoreductase</keyword>
<proteinExistence type="inferred from homology"/>
<feature type="domain" description="Acyl-CoA oxidase/dehydrogenase middle" evidence="8">
    <location>
        <begin position="159"/>
        <end position="265"/>
    </location>
</feature>
<dbReference type="InterPro" id="IPR046373">
    <property type="entry name" value="Acyl-CoA_Oxase/DH_mid-dom_sf"/>
</dbReference>
<feature type="domain" description="Acetyl-CoA dehydrogenase-like C-terminal" evidence="10">
    <location>
        <begin position="476"/>
        <end position="590"/>
    </location>
</feature>
<name>A0ABT4VJK7_9HYPH</name>
<keyword evidence="4 6" id="KW-0274">FAD</keyword>
<feature type="domain" description="Acyl-CoA dehydrogenase/oxidase N-terminal" evidence="9">
    <location>
        <begin position="38"/>
        <end position="154"/>
    </location>
</feature>
<comment type="caution">
    <text evidence="11">The sequence shown here is derived from an EMBL/GenBank/DDBJ whole genome shotgun (WGS) entry which is preliminary data.</text>
</comment>
<organism evidence="11 12">
    <name type="scientific">Hoeflea poritis</name>
    <dbReference type="NCBI Taxonomy" id="2993659"/>
    <lineage>
        <taxon>Bacteria</taxon>
        <taxon>Pseudomonadati</taxon>
        <taxon>Pseudomonadota</taxon>
        <taxon>Alphaproteobacteria</taxon>
        <taxon>Hyphomicrobiales</taxon>
        <taxon>Rhizobiaceae</taxon>
        <taxon>Hoeflea</taxon>
    </lineage>
</organism>
<evidence type="ECO:0000256" key="1">
    <source>
        <dbReference type="ARBA" id="ARBA00001974"/>
    </source>
</evidence>
<dbReference type="Gene3D" id="1.10.540.10">
    <property type="entry name" value="Acyl-CoA dehydrogenase/oxidase, N-terminal domain"/>
    <property type="match status" value="1"/>
</dbReference>
<comment type="cofactor">
    <cofactor evidence="1 6">
        <name>FAD</name>
        <dbReference type="ChEBI" id="CHEBI:57692"/>
    </cofactor>
</comment>
<evidence type="ECO:0000256" key="2">
    <source>
        <dbReference type="ARBA" id="ARBA00009347"/>
    </source>
</evidence>
<dbReference type="PANTHER" id="PTHR42803">
    <property type="entry name" value="ACYL-COA DEHYDROGENASE"/>
    <property type="match status" value="1"/>
</dbReference>
<dbReference type="PROSITE" id="PS00073">
    <property type="entry name" value="ACYL_COA_DH_2"/>
    <property type="match status" value="1"/>
</dbReference>
<dbReference type="RefSeq" id="WP_271088383.1">
    <property type="nucleotide sequence ID" value="NZ_JAPJZH010000003.1"/>
</dbReference>
<evidence type="ECO:0000256" key="6">
    <source>
        <dbReference type="RuleBase" id="RU362125"/>
    </source>
</evidence>
<dbReference type="Pfam" id="PF02771">
    <property type="entry name" value="Acyl-CoA_dh_N"/>
    <property type="match status" value="1"/>
</dbReference>
<dbReference type="InterPro" id="IPR036250">
    <property type="entry name" value="AcylCo_DH-like_C"/>
</dbReference>
<dbReference type="InterPro" id="IPR006091">
    <property type="entry name" value="Acyl-CoA_Oxase/DH_mid-dom"/>
</dbReference>
<dbReference type="Gene3D" id="2.40.110.10">
    <property type="entry name" value="Butyryl-CoA Dehydrogenase, subunit A, domain 2"/>
    <property type="match status" value="1"/>
</dbReference>
<dbReference type="Gene3D" id="1.20.140.10">
    <property type="entry name" value="Butyryl-CoA Dehydrogenase, subunit A, domain 3"/>
    <property type="match status" value="1"/>
</dbReference>
<dbReference type="EMBL" id="JAPJZH010000003">
    <property type="protein sequence ID" value="MDA4844840.1"/>
    <property type="molecule type" value="Genomic_DNA"/>
</dbReference>
<sequence>MYRAPVEDIAFTLKHVAGLQAAIDAGHLGDLTDDLVDAILNEAGRFASEEVAPLAQEGEKGTPLKDGVVTTPPGWAGLYRNWIDGGWNSLTGTPDYGGQGLPTMLSVATSEMWNSSSMAFSLCSLLTMGAVEAVEAHADETLKQIYLEKLISGEWTGTMNLTEPHAGSDLGVLKTRAEPVGDGSYRIFGQKIFITYGEHDFADNIIHLVLARLPDAPPGTRGISLFLVPKFLVNADGSLGARNDLICHSVEHKLGIHGSPTCTMIYGDGKFGDEPGALGWLIGEENRGLACMFTMMNNARLNVGIQGVAVAEAAYQKALEYANERTQGKAPGWQGEGMSPIIEHPDIQRDLLTMKSLAQASRAIAFSCAHAIDMADSAEGRGDADAAKFWRERANLLTPIAKAFSTDIGVDAASIGVQVHGGMGFIEETGAARLLRDSRIAPIYEGTNGIQAIDLVTRKLPQSGGEHVKGYIGELREITAEVGRKNNPDFGMTADKLDEALADLETATDWLLQALQDGRIQEALAGATPYQRLFGLTSGAVYLAKGALVETGDALENGRIALCRFCAENLLGETSALRNAVTQGAQSLIQARSALG</sequence>
<comment type="similarity">
    <text evidence="2 6">Belongs to the acyl-CoA dehydrogenase family.</text>
</comment>
<evidence type="ECO:0000256" key="5">
    <source>
        <dbReference type="ARBA" id="ARBA00023002"/>
    </source>
</evidence>
<dbReference type="InterPro" id="IPR009075">
    <property type="entry name" value="AcylCo_DH/oxidase_C"/>
</dbReference>
<dbReference type="InterPro" id="IPR006089">
    <property type="entry name" value="Acyl-CoA_DH_CS"/>
</dbReference>
<dbReference type="InterPro" id="IPR025878">
    <property type="entry name" value="Acyl-CoA_dh-like_C_dom"/>
</dbReference>
<dbReference type="SUPFAM" id="SSF56645">
    <property type="entry name" value="Acyl-CoA dehydrogenase NM domain-like"/>
    <property type="match status" value="1"/>
</dbReference>
<dbReference type="InterPro" id="IPR052166">
    <property type="entry name" value="Diverse_Acyl-CoA_DH"/>
</dbReference>
<gene>
    <name evidence="11" type="ORF">OOZ53_05735</name>
</gene>
<dbReference type="Pfam" id="PF12806">
    <property type="entry name" value="Acyl-CoA_dh_C"/>
    <property type="match status" value="1"/>
</dbReference>
<evidence type="ECO:0000259" key="9">
    <source>
        <dbReference type="Pfam" id="PF02771"/>
    </source>
</evidence>
<dbReference type="Pfam" id="PF00441">
    <property type="entry name" value="Acyl-CoA_dh_1"/>
    <property type="match status" value="1"/>
</dbReference>
<keyword evidence="3 6" id="KW-0285">Flavoprotein</keyword>
<evidence type="ECO:0000256" key="4">
    <source>
        <dbReference type="ARBA" id="ARBA00022827"/>
    </source>
</evidence>
<evidence type="ECO:0000259" key="10">
    <source>
        <dbReference type="Pfam" id="PF12806"/>
    </source>
</evidence>
<accession>A0ABT4VJK7</accession>
<evidence type="ECO:0000259" key="8">
    <source>
        <dbReference type="Pfam" id="PF02770"/>
    </source>
</evidence>
<evidence type="ECO:0000313" key="11">
    <source>
        <dbReference type="EMBL" id="MDA4844840.1"/>
    </source>
</evidence>
<dbReference type="Pfam" id="PF02770">
    <property type="entry name" value="Acyl-CoA_dh_M"/>
    <property type="match status" value="1"/>
</dbReference>